<evidence type="ECO:0000313" key="7">
    <source>
        <dbReference type="Proteomes" id="UP000012073"/>
    </source>
</evidence>
<dbReference type="PANTHER" id="PTHR46519">
    <property type="entry name" value="RING/U-BOX SUPERFAMILY PROTEIN"/>
    <property type="match status" value="1"/>
</dbReference>
<dbReference type="RefSeq" id="XP_005715623.1">
    <property type="nucleotide sequence ID" value="XM_005715566.1"/>
</dbReference>
<dbReference type="PROSITE" id="PS50089">
    <property type="entry name" value="ZF_RING_2"/>
    <property type="match status" value="1"/>
</dbReference>
<dbReference type="InterPro" id="IPR001841">
    <property type="entry name" value="Znf_RING"/>
</dbReference>
<dbReference type="InterPro" id="IPR013083">
    <property type="entry name" value="Znf_RING/FYVE/PHD"/>
</dbReference>
<evidence type="ECO:0000256" key="1">
    <source>
        <dbReference type="ARBA" id="ARBA00022723"/>
    </source>
</evidence>
<dbReference type="FunFam" id="1.10.1170.10:FF:000002">
    <property type="entry name" value="Baculoviral IAP repeat containing 7"/>
    <property type="match status" value="1"/>
</dbReference>
<dbReference type="GO" id="GO:0006310">
    <property type="term" value="P:DNA recombination"/>
    <property type="evidence" value="ECO:0007669"/>
    <property type="project" value="InterPro"/>
</dbReference>
<dbReference type="PANTHER" id="PTHR46519:SF2">
    <property type="entry name" value="RING_U-BOX SUPERFAMILY PROTEIN"/>
    <property type="match status" value="1"/>
</dbReference>
<sequence>MAASFDLQLDIQRSIRQEVAAAMSSAGKGMGGGVVQETSSACTDMETEGATRVLRKERTARPVVAGVCTVCLEARIDSLLYGCGHMCTCSMCGRQLIASGQACPICRAPVRDVVRAFMVTE</sequence>
<accession>R7QCK0</accession>
<dbReference type="AlphaFoldDB" id="R7QCK0"/>
<dbReference type="Pfam" id="PF13920">
    <property type="entry name" value="zf-C3HC4_3"/>
    <property type="match status" value="1"/>
</dbReference>
<dbReference type="GO" id="GO:0006281">
    <property type="term" value="P:DNA repair"/>
    <property type="evidence" value="ECO:0007669"/>
    <property type="project" value="InterPro"/>
</dbReference>
<evidence type="ECO:0000256" key="2">
    <source>
        <dbReference type="ARBA" id="ARBA00022771"/>
    </source>
</evidence>
<evidence type="ECO:0000313" key="6">
    <source>
        <dbReference type="EMBL" id="CDF35804.1"/>
    </source>
</evidence>
<organism evidence="6 7">
    <name type="scientific">Chondrus crispus</name>
    <name type="common">Carrageen Irish moss</name>
    <name type="synonym">Polymorpha crispa</name>
    <dbReference type="NCBI Taxonomy" id="2769"/>
    <lineage>
        <taxon>Eukaryota</taxon>
        <taxon>Rhodophyta</taxon>
        <taxon>Florideophyceae</taxon>
        <taxon>Rhodymeniophycidae</taxon>
        <taxon>Gigartinales</taxon>
        <taxon>Gigartinaceae</taxon>
        <taxon>Chondrus</taxon>
    </lineage>
</organism>
<dbReference type="STRING" id="2769.R7QCK0"/>
<proteinExistence type="predicted"/>
<keyword evidence="7" id="KW-1185">Reference proteome</keyword>
<reference evidence="7" key="1">
    <citation type="journal article" date="2013" name="Proc. Natl. Acad. Sci. U.S.A.">
        <title>Genome structure and metabolic features in the red seaweed Chondrus crispus shed light on evolution of the Archaeplastida.</title>
        <authorList>
            <person name="Collen J."/>
            <person name="Porcel B."/>
            <person name="Carre W."/>
            <person name="Ball S.G."/>
            <person name="Chaparro C."/>
            <person name="Tonon T."/>
            <person name="Barbeyron T."/>
            <person name="Michel G."/>
            <person name="Noel B."/>
            <person name="Valentin K."/>
            <person name="Elias M."/>
            <person name="Artiguenave F."/>
            <person name="Arun A."/>
            <person name="Aury J.M."/>
            <person name="Barbosa-Neto J.F."/>
            <person name="Bothwell J.H."/>
            <person name="Bouget F.Y."/>
            <person name="Brillet L."/>
            <person name="Cabello-Hurtado F."/>
            <person name="Capella-Gutierrez S."/>
            <person name="Charrier B."/>
            <person name="Cladiere L."/>
            <person name="Cock J.M."/>
            <person name="Coelho S.M."/>
            <person name="Colleoni C."/>
            <person name="Czjzek M."/>
            <person name="Da Silva C."/>
            <person name="Delage L."/>
            <person name="Denoeud F."/>
            <person name="Deschamps P."/>
            <person name="Dittami S.M."/>
            <person name="Gabaldon T."/>
            <person name="Gachon C.M."/>
            <person name="Groisillier A."/>
            <person name="Herve C."/>
            <person name="Jabbari K."/>
            <person name="Katinka M."/>
            <person name="Kloareg B."/>
            <person name="Kowalczyk N."/>
            <person name="Labadie K."/>
            <person name="Leblanc C."/>
            <person name="Lopez P.J."/>
            <person name="McLachlan D.H."/>
            <person name="Meslet-Cladiere L."/>
            <person name="Moustafa A."/>
            <person name="Nehr Z."/>
            <person name="Nyvall Collen P."/>
            <person name="Panaud O."/>
            <person name="Partensky F."/>
            <person name="Poulain J."/>
            <person name="Rensing S.A."/>
            <person name="Rousvoal S."/>
            <person name="Samson G."/>
            <person name="Symeonidi A."/>
            <person name="Weissenbach J."/>
            <person name="Zambounis A."/>
            <person name="Wincker P."/>
            <person name="Boyen C."/>
        </authorList>
    </citation>
    <scope>NUCLEOTIDE SEQUENCE [LARGE SCALE GENOMIC DNA]</scope>
    <source>
        <strain evidence="7">cv. Stackhouse</strain>
    </source>
</reference>
<dbReference type="PhylomeDB" id="R7QCK0"/>
<dbReference type="EMBL" id="HG001747">
    <property type="protein sequence ID" value="CDF35804.1"/>
    <property type="molecule type" value="Genomic_DNA"/>
</dbReference>
<dbReference type="GO" id="GO:0008270">
    <property type="term" value="F:zinc ion binding"/>
    <property type="evidence" value="ECO:0007669"/>
    <property type="project" value="UniProtKB-KW"/>
</dbReference>
<dbReference type="KEGG" id="ccp:CHC_T00004170001"/>
<keyword evidence="3" id="KW-0862">Zinc</keyword>
<dbReference type="Proteomes" id="UP000012073">
    <property type="component" value="Unassembled WGS sequence"/>
</dbReference>
<name>R7QCK0_CHOCR</name>
<evidence type="ECO:0000256" key="3">
    <source>
        <dbReference type="ARBA" id="ARBA00022833"/>
    </source>
</evidence>
<dbReference type="InterPro" id="IPR015967">
    <property type="entry name" value="Rcmb_RecR_Znf"/>
</dbReference>
<dbReference type="Gene3D" id="3.30.40.10">
    <property type="entry name" value="Zinc/RING finger domain, C3HC4 (zinc finger)"/>
    <property type="match status" value="1"/>
</dbReference>
<gene>
    <name evidence="6" type="ORF">CHC_T00004170001</name>
</gene>
<dbReference type="SUPFAM" id="SSF57850">
    <property type="entry name" value="RING/U-box"/>
    <property type="match status" value="1"/>
</dbReference>
<evidence type="ECO:0000256" key="4">
    <source>
        <dbReference type="PROSITE-ProRule" id="PRU00175"/>
    </source>
</evidence>
<dbReference type="GeneID" id="17323335"/>
<feature type="domain" description="RING-type" evidence="5">
    <location>
        <begin position="68"/>
        <end position="107"/>
    </location>
</feature>
<protein>
    <recommendedName>
        <fullName evidence="5">RING-type domain-containing protein</fullName>
    </recommendedName>
</protein>
<dbReference type="PROSITE" id="PS01300">
    <property type="entry name" value="RECR"/>
    <property type="match status" value="1"/>
</dbReference>
<dbReference type="OrthoDB" id="3635at2759"/>
<dbReference type="Gramene" id="CDF35804">
    <property type="protein sequence ID" value="CDF35804"/>
    <property type="gene ID" value="CHC_T00004170001"/>
</dbReference>
<keyword evidence="2 4" id="KW-0863">Zinc-finger</keyword>
<evidence type="ECO:0000259" key="5">
    <source>
        <dbReference type="PROSITE" id="PS50089"/>
    </source>
</evidence>
<keyword evidence="1" id="KW-0479">Metal-binding</keyword>